<dbReference type="PANTHER" id="PTHR22576">
    <property type="entry name" value="MUCOSA ASSOCIATED LYMPHOID TISSUE LYMPHOMA TRANSLOCATION PROTEIN 1/PARACASPASE"/>
    <property type="match status" value="1"/>
</dbReference>
<name>Q54ZB4_DICDI</name>
<dbReference type="PANTHER" id="PTHR22576:SF37">
    <property type="entry name" value="MUCOSA-ASSOCIATED LYMPHOID TISSUE LYMPHOMA TRANSLOCATION PROTEIN 1"/>
    <property type="match status" value="1"/>
</dbReference>
<dbReference type="GeneID" id="8621149"/>
<evidence type="ECO:0000259" key="3">
    <source>
        <dbReference type="Pfam" id="PF00656"/>
    </source>
</evidence>
<dbReference type="Pfam" id="PF00656">
    <property type="entry name" value="Peptidase_C14"/>
    <property type="match status" value="2"/>
</dbReference>
<dbReference type="RefSeq" id="XP_642523.1">
    <property type="nucleotide sequence ID" value="XM_637431.1"/>
</dbReference>
<dbReference type="InParanoid" id="Q54ZB4"/>
<evidence type="ECO:0000313" key="4">
    <source>
        <dbReference type="EMBL" id="EAL68602.1"/>
    </source>
</evidence>
<dbReference type="InterPro" id="IPR029030">
    <property type="entry name" value="Caspase-like_dom_sf"/>
</dbReference>
<feature type="domain" description="Peptidase C14 caspase" evidence="3">
    <location>
        <begin position="213"/>
        <end position="281"/>
    </location>
</feature>
<dbReference type="AlphaFoldDB" id="Q54ZB4"/>
<proteinExistence type="predicted"/>
<dbReference type="OMA" id="ENMERPD"/>
<dbReference type="InterPro" id="IPR052039">
    <property type="entry name" value="Caspase-related_regulators"/>
</dbReference>
<evidence type="ECO:0000313" key="5">
    <source>
        <dbReference type="Proteomes" id="UP000002195"/>
    </source>
</evidence>
<feature type="region of interest" description="Disordered" evidence="2">
    <location>
        <begin position="329"/>
        <end position="349"/>
    </location>
</feature>
<dbReference type="PaxDb" id="44689-DDB0218011"/>
<dbReference type="SUPFAM" id="SSF52129">
    <property type="entry name" value="Caspase-like"/>
    <property type="match status" value="1"/>
</dbReference>
<dbReference type="HOGENOM" id="CLU_630799_0_0_1"/>
<dbReference type="Gene3D" id="3.40.50.1460">
    <property type="match status" value="1"/>
</dbReference>
<evidence type="ECO:0000256" key="2">
    <source>
        <dbReference type="SAM" id="MobiDB-lite"/>
    </source>
</evidence>
<feature type="domain" description="Peptidase C14 caspase" evidence="3">
    <location>
        <begin position="22"/>
        <end position="102"/>
    </location>
</feature>
<dbReference type="InterPro" id="IPR011600">
    <property type="entry name" value="Pept_C14_caspase"/>
</dbReference>
<organism evidence="4 5">
    <name type="scientific">Dictyostelium discoideum</name>
    <name type="common">Social amoeba</name>
    <dbReference type="NCBI Taxonomy" id="44689"/>
    <lineage>
        <taxon>Eukaryota</taxon>
        <taxon>Amoebozoa</taxon>
        <taxon>Evosea</taxon>
        <taxon>Eumycetozoa</taxon>
        <taxon>Dictyostelia</taxon>
        <taxon>Dictyosteliales</taxon>
        <taxon>Dictyosteliaceae</taxon>
        <taxon>Dictyostelium</taxon>
    </lineage>
</organism>
<reference evidence="4 5" key="1">
    <citation type="journal article" date="2005" name="Nature">
        <title>The genome of the social amoeba Dictyostelium discoideum.</title>
        <authorList>
            <consortium name="The Dictyostelium discoideum Sequencing Consortium"/>
            <person name="Eichinger L."/>
            <person name="Pachebat J.A."/>
            <person name="Glockner G."/>
            <person name="Rajandream M.A."/>
            <person name="Sucgang R."/>
            <person name="Berriman M."/>
            <person name="Song J."/>
            <person name="Olsen R."/>
            <person name="Szafranski K."/>
            <person name="Xu Q."/>
            <person name="Tunggal B."/>
            <person name="Kummerfeld S."/>
            <person name="Madera M."/>
            <person name="Konfortov B.A."/>
            <person name="Rivero F."/>
            <person name="Bankier A.T."/>
            <person name="Lehmann R."/>
            <person name="Hamlin N."/>
            <person name="Davies R."/>
            <person name="Gaudet P."/>
            <person name="Fey P."/>
            <person name="Pilcher K."/>
            <person name="Chen G."/>
            <person name="Saunders D."/>
            <person name="Sodergren E."/>
            <person name="Davis P."/>
            <person name="Kerhornou A."/>
            <person name="Nie X."/>
            <person name="Hall N."/>
            <person name="Anjard C."/>
            <person name="Hemphill L."/>
            <person name="Bason N."/>
            <person name="Farbrother P."/>
            <person name="Desany B."/>
            <person name="Just E."/>
            <person name="Morio T."/>
            <person name="Rost R."/>
            <person name="Churcher C."/>
            <person name="Cooper J."/>
            <person name="Haydock S."/>
            <person name="van Driessche N."/>
            <person name="Cronin A."/>
            <person name="Goodhead I."/>
            <person name="Muzny D."/>
            <person name="Mourier T."/>
            <person name="Pain A."/>
            <person name="Lu M."/>
            <person name="Harper D."/>
            <person name="Lindsay R."/>
            <person name="Hauser H."/>
            <person name="James K."/>
            <person name="Quiles M."/>
            <person name="Madan Babu M."/>
            <person name="Saito T."/>
            <person name="Buchrieser C."/>
            <person name="Wardroper A."/>
            <person name="Felder M."/>
            <person name="Thangavelu M."/>
            <person name="Johnson D."/>
            <person name="Knights A."/>
            <person name="Loulseged H."/>
            <person name="Mungall K."/>
            <person name="Oliver K."/>
            <person name="Price C."/>
            <person name="Quail M.A."/>
            <person name="Urushihara H."/>
            <person name="Hernandez J."/>
            <person name="Rabbinowitsch E."/>
            <person name="Steffen D."/>
            <person name="Sanders M."/>
            <person name="Ma J."/>
            <person name="Kohara Y."/>
            <person name="Sharp S."/>
            <person name="Simmonds M."/>
            <person name="Spiegler S."/>
            <person name="Tivey A."/>
            <person name="Sugano S."/>
            <person name="White B."/>
            <person name="Walker D."/>
            <person name="Woodward J."/>
            <person name="Winckler T."/>
            <person name="Tanaka Y."/>
            <person name="Shaulsky G."/>
            <person name="Schleicher M."/>
            <person name="Weinstock G."/>
            <person name="Rosenthal A."/>
            <person name="Cox E.C."/>
            <person name="Chisholm R.L."/>
            <person name="Gibbs R."/>
            <person name="Loomis W.F."/>
            <person name="Platzer M."/>
            <person name="Kay R.R."/>
            <person name="Williams J."/>
            <person name="Dear P.H."/>
            <person name="Noegel A.A."/>
            <person name="Barrell B."/>
            <person name="Kuspa A."/>
        </authorList>
    </citation>
    <scope>NUCLEOTIDE SEQUENCE [LARGE SCALE GENOMIC DNA]</scope>
    <source>
        <strain evidence="4 5">AX4</strain>
    </source>
</reference>
<comment type="caution">
    <text evidence="4">The sequence shown here is derived from an EMBL/GenBank/DDBJ whole genome shotgun (WGS) entry which is preliminary data.</text>
</comment>
<protein>
    <recommendedName>
        <fullName evidence="3">Peptidase C14 caspase domain-containing protein</fullName>
    </recommendedName>
</protein>
<dbReference type="GO" id="GO:0006508">
    <property type="term" value="P:proteolysis"/>
    <property type="evidence" value="ECO:0007669"/>
    <property type="project" value="InterPro"/>
</dbReference>
<keyword evidence="1" id="KW-0175">Coiled coil</keyword>
<sequence>MITEASEQEKILDILFEEKKEKVAFVCGNTYQDNPDYRRLSKVENDVIKMTEVLTKCGFKCYQCLNKDSILIQFDKFLKSIVFGLHMEIVFYFSGHGFVGNNNNNINNNNINNNNSNNEDKFMGKKHLLLVNNIKRNNENELPLNKRYASLIDIVKKLEAKEAIIRTRQRKKLDEDFQEAYQPIDENASTEEKEKNQQKKKLNSMFLDIEFRKVFILDCCRNDLNLKNYIESEKLENMERPDTAFLYGCTPGSVSYILSNDENSLLTSCFLRRIQSDEKKEKSRNLSKIAKVIQIDIANKLSGLKSWGRDVKDCFDNLKKLTITSETTTTTSTTTTLTETDNESSSNQEKRVFNATFSIEAAAATTIEQLNSKIIQNENEIEIEKEKEKQIEKERIELIGDIPPEIFSKILKVKTNLLYGDITMGNFIFYDQKKK</sequence>
<feature type="coiled-coil region" evidence="1">
    <location>
        <begin position="367"/>
        <end position="394"/>
    </location>
</feature>
<evidence type="ECO:0000256" key="1">
    <source>
        <dbReference type="SAM" id="Coils"/>
    </source>
</evidence>
<dbReference type="KEGG" id="ddi:DDB_G0277689"/>
<dbReference type="VEuPathDB" id="AmoebaDB:DDB_G0277689"/>
<keyword evidence="5" id="KW-1185">Reference proteome</keyword>
<dbReference type="dictyBase" id="DDB_G0277689">
    <property type="gene designation" value="pcp2"/>
</dbReference>
<dbReference type="GO" id="GO:0004197">
    <property type="term" value="F:cysteine-type endopeptidase activity"/>
    <property type="evidence" value="ECO:0007669"/>
    <property type="project" value="InterPro"/>
</dbReference>
<gene>
    <name evidence="4" type="ORF">DDB_G0277689</name>
</gene>
<dbReference type="Proteomes" id="UP000002195">
    <property type="component" value="Unassembled WGS sequence"/>
</dbReference>
<feature type="compositionally biased region" description="Low complexity" evidence="2">
    <location>
        <begin position="329"/>
        <end position="339"/>
    </location>
</feature>
<dbReference type="EMBL" id="AAFI02000021">
    <property type="protein sequence ID" value="EAL68602.1"/>
    <property type="molecule type" value="Genomic_DNA"/>
</dbReference>
<accession>Q54ZB4</accession>